<dbReference type="Proteomes" id="UP000824596">
    <property type="component" value="Unassembled WGS sequence"/>
</dbReference>
<dbReference type="AlphaFoldDB" id="A0A9P8SIA3"/>
<dbReference type="InterPro" id="IPR002301">
    <property type="entry name" value="Ile-tRNA-ligase"/>
</dbReference>
<dbReference type="GO" id="GO:0000049">
    <property type="term" value="F:tRNA binding"/>
    <property type="evidence" value="ECO:0007669"/>
    <property type="project" value="InterPro"/>
</dbReference>
<dbReference type="Pfam" id="PF00133">
    <property type="entry name" value="tRNA-synt_1"/>
    <property type="match status" value="2"/>
</dbReference>
<sequence length="848" mass="94921">MTKSWKATLRLPRSSFPARPNPKLQQQYLRQCTDDLYQWQAAHRPQDDQFVLHDGPPYANGPLHIGHAINKILKDMILRHQIQNGKRVAYRPSWDCHGLPIEMKAVGAIPAKGLSPVKIRESARRLASKTITEQMKGFRSFGIMGEWDNKWTTMDREFEMRQLRVFQKMVRHGLIYRKHKPVYWSPSSRTALAEAELEYRDDHLSHTAYVRFPIVSDCGLLPGLADFNERLYAAVWTTTPWTLPANQAIAVHHDLLYSILRVDDYGLLVASSRIEALRDHLPPFEVAVEAIPGADLAGLEYRNKLRGRDAAAQPIVHAGFVSADSGTGLVHMAPGHGQEDYEVCSSLGIEAFAPPELLTSAPSILQGGSQAVLDLVGDDVLGTHNLRHKYPYDWRTKQPVVVRATAQWFADVGSIKQAALKALSHVRFVPESGRVRLESFVKGRSEWCVSRQRPWGVPIPALYDADGKAVMTEESIEHIISVMRERTSEACGSSWTEINRQVDVYLEGSDQHRGWFQSSLLTYVADQKADGKADAEITAPFKTLITHGFTLDAQGKKMSKSLGNTPIHNALIKYRTMLKMIVGSLHESSRQAALTKLDQMAILQLSDTMKQVREAVNNYEFHRAVSLINKWVATDLSAFYLEALKDRLYCDDGGGVLEPIFVGFLRMLAPITPVLVEEAWSHRPSWMADDDSLQNPARQLYDSPVMDPSRLTVARSKLRGDLPALTAVHEAVKAGLEEAREAKVLGSSLQCSVAVTTEDSELAAILGYYLDELDAMYVVSHVELNEPGPERPSWCYTRQFAWQGAARGTVRVLPPKQQKCSRCWRYAAEEEEGLCDRCQGVVGAAAVR</sequence>
<evidence type="ECO:0000256" key="12">
    <source>
        <dbReference type="RuleBase" id="RU363035"/>
    </source>
</evidence>
<evidence type="ECO:0000313" key="17">
    <source>
        <dbReference type="Proteomes" id="UP000824596"/>
    </source>
</evidence>
<comment type="caution">
    <text evidence="16">The sequence shown here is derived from an EMBL/GenBank/DDBJ whole genome shotgun (WGS) entry which is preliminary data.</text>
</comment>
<dbReference type="PANTHER" id="PTHR42765">
    <property type="entry name" value="SOLEUCYL-TRNA SYNTHETASE"/>
    <property type="match status" value="1"/>
</dbReference>
<evidence type="ECO:0000256" key="5">
    <source>
        <dbReference type="ARBA" id="ARBA00022741"/>
    </source>
</evidence>
<dbReference type="InterPro" id="IPR002300">
    <property type="entry name" value="aa-tRNA-synth_Ia"/>
</dbReference>
<evidence type="ECO:0000256" key="4">
    <source>
        <dbReference type="ARBA" id="ARBA00022598"/>
    </source>
</evidence>
<evidence type="ECO:0000256" key="2">
    <source>
        <dbReference type="ARBA" id="ARBA00005594"/>
    </source>
</evidence>
<evidence type="ECO:0000256" key="6">
    <source>
        <dbReference type="ARBA" id="ARBA00022840"/>
    </source>
</evidence>
<dbReference type="OrthoDB" id="10264412at2759"/>
<dbReference type="GO" id="GO:0005739">
    <property type="term" value="C:mitochondrion"/>
    <property type="evidence" value="ECO:0007669"/>
    <property type="project" value="UniProtKB-SubCell"/>
</dbReference>
<keyword evidence="17" id="KW-1185">Reference proteome</keyword>
<dbReference type="InterPro" id="IPR009080">
    <property type="entry name" value="tRNAsynth_Ia_anticodon-bd"/>
</dbReference>
<keyword evidence="6 12" id="KW-0067">ATP-binding</keyword>
<dbReference type="SUPFAM" id="SSF47323">
    <property type="entry name" value="Anticodon-binding domain of a subclass of class I aminoacyl-tRNA synthetases"/>
    <property type="match status" value="1"/>
</dbReference>
<dbReference type="EC" id="6.1.1.5" evidence="3"/>
<dbReference type="FunFam" id="3.40.50.620:FF:000111">
    <property type="entry name" value="Mitochondrial isoleucyl-tRNA synthetase"/>
    <property type="match status" value="1"/>
</dbReference>
<evidence type="ECO:0000256" key="10">
    <source>
        <dbReference type="ARBA" id="ARBA00048359"/>
    </source>
</evidence>
<dbReference type="InterPro" id="IPR001412">
    <property type="entry name" value="aa-tRNA-synth_I_CS"/>
</dbReference>
<dbReference type="RefSeq" id="XP_044719918.1">
    <property type="nucleotide sequence ID" value="XM_044864978.1"/>
</dbReference>
<dbReference type="InterPro" id="IPR050081">
    <property type="entry name" value="Ile-tRNA_ligase"/>
</dbReference>
<dbReference type="Gene3D" id="3.40.50.620">
    <property type="entry name" value="HUPs"/>
    <property type="match status" value="2"/>
</dbReference>
<evidence type="ECO:0000256" key="11">
    <source>
        <dbReference type="ARBA" id="ARBA00068280"/>
    </source>
</evidence>
<dbReference type="SUPFAM" id="SSF50677">
    <property type="entry name" value="ValRS/IleRS/LeuRS editing domain"/>
    <property type="match status" value="1"/>
</dbReference>
<feature type="domain" description="Aminoacyl-tRNA synthetase class Ia" evidence="14">
    <location>
        <begin position="34"/>
        <end position="484"/>
    </location>
</feature>
<keyword evidence="5 12" id="KW-0547">Nucleotide-binding</keyword>
<evidence type="ECO:0000256" key="3">
    <source>
        <dbReference type="ARBA" id="ARBA00013165"/>
    </source>
</evidence>
<dbReference type="EMBL" id="JAIZPD010000006">
    <property type="protein sequence ID" value="KAH0962405.1"/>
    <property type="molecule type" value="Genomic_DNA"/>
</dbReference>
<organism evidence="16 17">
    <name type="scientific">Hirsutella rhossiliensis</name>
    <dbReference type="NCBI Taxonomy" id="111463"/>
    <lineage>
        <taxon>Eukaryota</taxon>
        <taxon>Fungi</taxon>
        <taxon>Dikarya</taxon>
        <taxon>Ascomycota</taxon>
        <taxon>Pezizomycotina</taxon>
        <taxon>Sordariomycetes</taxon>
        <taxon>Hypocreomycetidae</taxon>
        <taxon>Hypocreales</taxon>
        <taxon>Ophiocordycipitaceae</taxon>
        <taxon>Hirsutella</taxon>
    </lineage>
</organism>
<feature type="region of interest" description="Disordered" evidence="13">
    <location>
        <begin position="1"/>
        <end position="23"/>
    </location>
</feature>
<dbReference type="PANTHER" id="PTHR42765:SF1">
    <property type="entry name" value="ISOLEUCINE--TRNA LIGASE, MITOCHONDRIAL"/>
    <property type="match status" value="1"/>
</dbReference>
<dbReference type="CDD" id="cd07960">
    <property type="entry name" value="Anticodon_Ia_Ile_BEm"/>
    <property type="match status" value="1"/>
</dbReference>
<accession>A0A9P8SIA3</accession>
<name>A0A9P8SIA3_9HYPO</name>
<dbReference type="InterPro" id="IPR014729">
    <property type="entry name" value="Rossmann-like_a/b/a_fold"/>
</dbReference>
<dbReference type="GeneID" id="68355636"/>
<evidence type="ECO:0000259" key="14">
    <source>
        <dbReference type="Pfam" id="PF00133"/>
    </source>
</evidence>
<evidence type="ECO:0000256" key="7">
    <source>
        <dbReference type="ARBA" id="ARBA00022917"/>
    </source>
</evidence>
<dbReference type="GO" id="GO:0032543">
    <property type="term" value="P:mitochondrial translation"/>
    <property type="evidence" value="ECO:0007669"/>
    <property type="project" value="TreeGrafter"/>
</dbReference>
<evidence type="ECO:0000256" key="8">
    <source>
        <dbReference type="ARBA" id="ARBA00023146"/>
    </source>
</evidence>
<keyword evidence="7 12" id="KW-0648">Protein biosynthesis</keyword>
<evidence type="ECO:0000256" key="13">
    <source>
        <dbReference type="SAM" id="MobiDB-lite"/>
    </source>
</evidence>
<comment type="similarity">
    <text evidence="2 12">Belongs to the class-I aminoacyl-tRNA synthetase family.</text>
</comment>
<dbReference type="Gene3D" id="3.90.740.10">
    <property type="entry name" value="Valyl/Leucyl/Isoleucyl-tRNA synthetase, editing domain"/>
    <property type="match status" value="1"/>
</dbReference>
<gene>
    <name evidence="16" type="ORF">HRG_06507</name>
</gene>
<feature type="domain" description="Aminoacyl-tRNA synthetase class Ia" evidence="14">
    <location>
        <begin position="502"/>
        <end position="573"/>
    </location>
</feature>
<dbReference type="PROSITE" id="PS00178">
    <property type="entry name" value="AA_TRNA_LIGASE_I"/>
    <property type="match status" value="1"/>
</dbReference>
<dbReference type="InterPro" id="IPR009008">
    <property type="entry name" value="Val/Leu/Ile-tRNA-synth_edit"/>
</dbReference>
<dbReference type="GO" id="GO:0005524">
    <property type="term" value="F:ATP binding"/>
    <property type="evidence" value="ECO:0007669"/>
    <property type="project" value="UniProtKB-KW"/>
</dbReference>
<evidence type="ECO:0000256" key="1">
    <source>
        <dbReference type="ARBA" id="ARBA00004173"/>
    </source>
</evidence>
<dbReference type="PRINTS" id="PR00984">
    <property type="entry name" value="TRNASYNTHILE"/>
</dbReference>
<dbReference type="GO" id="GO:0002161">
    <property type="term" value="F:aminoacyl-tRNA deacylase activity"/>
    <property type="evidence" value="ECO:0007669"/>
    <property type="project" value="InterPro"/>
</dbReference>
<evidence type="ECO:0000313" key="16">
    <source>
        <dbReference type="EMBL" id="KAH0962405.1"/>
    </source>
</evidence>
<protein>
    <recommendedName>
        <fullName evidence="11">Isoleucine--tRNA ligase, mitochondrial</fullName>
        <ecNumber evidence="3">6.1.1.5</ecNumber>
    </recommendedName>
    <alternativeName>
        <fullName evidence="9">Isoleucyl-tRNA synthetase</fullName>
    </alternativeName>
</protein>
<keyword evidence="8 12" id="KW-0030">Aminoacyl-tRNA synthetase</keyword>
<dbReference type="SUPFAM" id="SSF52374">
    <property type="entry name" value="Nucleotidylyl transferase"/>
    <property type="match status" value="1"/>
</dbReference>
<dbReference type="GO" id="GO:0006428">
    <property type="term" value="P:isoleucyl-tRNA aminoacylation"/>
    <property type="evidence" value="ECO:0007669"/>
    <property type="project" value="InterPro"/>
</dbReference>
<comment type="catalytic activity">
    <reaction evidence="10">
        <text>tRNA(Ile) + L-isoleucine + ATP = L-isoleucyl-tRNA(Ile) + AMP + diphosphate</text>
        <dbReference type="Rhea" id="RHEA:11060"/>
        <dbReference type="Rhea" id="RHEA-COMP:9666"/>
        <dbReference type="Rhea" id="RHEA-COMP:9695"/>
        <dbReference type="ChEBI" id="CHEBI:30616"/>
        <dbReference type="ChEBI" id="CHEBI:33019"/>
        <dbReference type="ChEBI" id="CHEBI:58045"/>
        <dbReference type="ChEBI" id="CHEBI:78442"/>
        <dbReference type="ChEBI" id="CHEBI:78528"/>
        <dbReference type="ChEBI" id="CHEBI:456215"/>
        <dbReference type="EC" id="6.1.1.5"/>
    </reaction>
</comment>
<dbReference type="Gene3D" id="1.10.730.20">
    <property type="match status" value="1"/>
</dbReference>
<comment type="subcellular location">
    <subcellularLocation>
        <location evidence="1">Mitochondrion</location>
    </subcellularLocation>
</comment>
<dbReference type="Pfam" id="PF08264">
    <property type="entry name" value="Anticodon_1"/>
    <property type="match status" value="1"/>
</dbReference>
<keyword evidence="4 12" id="KW-0436">Ligase</keyword>
<dbReference type="InterPro" id="IPR013155">
    <property type="entry name" value="M/V/L/I-tRNA-synth_anticd-bd"/>
</dbReference>
<reference evidence="16" key="1">
    <citation type="submission" date="2021-09" db="EMBL/GenBank/DDBJ databases">
        <title>A high-quality genome of the endoparasitic fungus Hirsutella rhossiliensis with a comparison of Hirsutella genomes reveals transposable elements contributing to genome size variation.</title>
        <authorList>
            <person name="Lin R."/>
            <person name="Jiao Y."/>
            <person name="Sun X."/>
            <person name="Ling J."/>
            <person name="Xie B."/>
            <person name="Cheng X."/>
        </authorList>
    </citation>
    <scope>NUCLEOTIDE SEQUENCE</scope>
    <source>
        <strain evidence="16">HR02</strain>
    </source>
</reference>
<proteinExistence type="inferred from homology"/>
<dbReference type="GO" id="GO:0004822">
    <property type="term" value="F:isoleucine-tRNA ligase activity"/>
    <property type="evidence" value="ECO:0007669"/>
    <property type="project" value="UniProtKB-EC"/>
</dbReference>
<dbReference type="InterPro" id="IPR033708">
    <property type="entry name" value="Anticodon_Ile_BEm"/>
</dbReference>
<feature type="domain" description="Methionyl/Valyl/Leucyl/Isoleucyl-tRNA synthetase anticodon-binding" evidence="15">
    <location>
        <begin position="599"/>
        <end position="690"/>
    </location>
</feature>
<evidence type="ECO:0000259" key="15">
    <source>
        <dbReference type="Pfam" id="PF08264"/>
    </source>
</evidence>
<evidence type="ECO:0000256" key="9">
    <source>
        <dbReference type="ARBA" id="ARBA00032665"/>
    </source>
</evidence>